<keyword evidence="8 10" id="KW-0961">Cell wall biogenesis/degradation</keyword>
<dbReference type="SUPFAM" id="SSF55166">
    <property type="entry name" value="Hedgehog/DD-peptidase"/>
    <property type="match status" value="1"/>
</dbReference>
<keyword evidence="2 9" id="KW-0645">Protease</keyword>
<dbReference type="GO" id="GO:0006508">
    <property type="term" value="P:proteolysis"/>
    <property type="evidence" value="ECO:0007669"/>
    <property type="project" value="UniProtKB-KW"/>
</dbReference>
<name>A0A6L8W5D6_9PROT</name>
<dbReference type="InterPro" id="IPR009045">
    <property type="entry name" value="Zn_M74/Hedgehog-like"/>
</dbReference>
<evidence type="ECO:0000256" key="4">
    <source>
        <dbReference type="ARBA" id="ARBA00022801"/>
    </source>
</evidence>
<evidence type="ECO:0000256" key="2">
    <source>
        <dbReference type="ARBA" id="ARBA00022670"/>
    </source>
</evidence>
<feature type="binding site" evidence="9">
    <location>
        <position position="98"/>
    </location>
    <ligand>
        <name>Zn(2+)</name>
        <dbReference type="ChEBI" id="CHEBI:29105"/>
        <note>catalytic</note>
    </ligand>
</feature>
<dbReference type="PANTHER" id="PTHR43126:SF1">
    <property type="entry name" value="D-ALANYL-D-ALANINE DIPEPTIDASE"/>
    <property type="match status" value="1"/>
</dbReference>
<dbReference type="NCBIfam" id="NF007557">
    <property type="entry name" value="PRK10178.1"/>
    <property type="match status" value="1"/>
</dbReference>
<keyword evidence="3 9" id="KW-0479">Metal-binding</keyword>
<comment type="similarity">
    <text evidence="9 10">Belongs to the peptidase M15D family.</text>
</comment>
<dbReference type="Proteomes" id="UP000476030">
    <property type="component" value="Unassembled WGS sequence"/>
</dbReference>
<dbReference type="PANTHER" id="PTHR43126">
    <property type="entry name" value="D-ALANYL-D-ALANINE DIPEPTIDASE"/>
    <property type="match status" value="1"/>
</dbReference>
<evidence type="ECO:0000256" key="10">
    <source>
        <dbReference type="PIRNR" id="PIRNR026671"/>
    </source>
</evidence>
<feature type="active site" description="Proton donor/acceptor" evidence="9">
    <location>
        <position position="162"/>
    </location>
</feature>
<dbReference type="GO" id="GO:0008270">
    <property type="term" value="F:zinc ion binding"/>
    <property type="evidence" value="ECO:0007669"/>
    <property type="project" value="UniProtKB-UniRule"/>
</dbReference>
<dbReference type="Pfam" id="PF01427">
    <property type="entry name" value="Peptidase_M15"/>
    <property type="match status" value="1"/>
</dbReference>
<feature type="binding site" evidence="9">
    <location>
        <position position="105"/>
    </location>
    <ligand>
        <name>Zn(2+)</name>
        <dbReference type="ChEBI" id="CHEBI:29105"/>
        <note>catalytic</note>
    </ligand>
</feature>
<evidence type="ECO:0000256" key="5">
    <source>
        <dbReference type="ARBA" id="ARBA00022833"/>
    </source>
</evidence>
<dbReference type="EC" id="3.4.13.22" evidence="9 10"/>
<dbReference type="RefSeq" id="WP_161314038.1">
    <property type="nucleotide sequence ID" value="NZ_WTUW01000001.1"/>
</dbReference>
<evidence type="ECO:0000256" key="8">
    <source>
        <dbReference type="ARBA" id="ARBA00023316"/>
    </source>
</evidence>
<dbReference type="Gene3D" id="3.30.1380.10">
    <property type="match status" value="1"/>
</dbReference>
<feature type="site" description="Transition state stabilizer" evidence="9">
    <location>
        <position position="71"/>
    </location>
</feature>
<dbReference type="GO" id="GO:0008237">
    <property type="term" value="F:metallopeptidase activity"/>
    <property type="evidence" value="ECO:0007669"/>
    <property type="project" value="UniProtKB-KW"/>
</dbReference>
<organism evidence="11 12">
    <name type="scientific">Sneathiella litorea</name>
    <dbReference type="NCBI Taxonomy" id="2606216"/>
    <lineage>
        <taxon>Bacteria</taxon>
        <taxon>Pseudomonadati</taxon>
        <taxon>Pseudomonadota</taxon>
        <taxon>Alphaproteobacteria</taxon>
        <taxon>Sneathiellales</taxon>
        <taxon>Sneathiellaceae</taxon>
        <taxon>Sneathiella</taxon>
    </lineage>
</organism>
<dbReference type="AlphaFoldDB" id="A0A6L8W5D6"/>
<sequence length="196" mass="21723">MPLNENLTEITPEEFNVELDLRYATANNFTGAAIYGRRACFLNLEAAENLRKAVELAADIGFRFKIFDAFRPTEAVQALWDHSPNPDFLSAPSNGSPHSRGAAIDLTLIDGTGQELEMGTGFDAMTPMSYHGARDIAAEAQRNRAILLGLMTAAGWDFYRNEWWHYQLFTPRRYPTLSDKAAGSRLMGETGQSGAE</sequence>
<keyword evidence="6 9" id="KW-0224">Dipeptidase</keyword>
<keyword evidence="12" id="KW-1185">Reference proteome</keyword>
<dbReference type="EMBL" id="WTUW01000001">
    <property type="protein sequence ID" value="MZR29580.1"/>
    <property type="molecule type" value="Genomic_DNA"/>
</dbReference>
<keyword evidence="5 9" id="KW-0862">Zinc</keyword>
<evidence type="ECO:0000256" key="1">
    <source>
        <dbReference type="ARBA" id="ARBA00001362"/>
    </source>
</evidence>
<keyword evidence="7 9" id="KW-0482">Metalloprotease</keyword>
<accession>A0A6L8W5D6</accession>
<comment type="cofactor">
    <cofactor evidence="9">
        <name>Zn(2+)</name>
        <dbReference type="ChEBI" id="CHEBI:29105"/>
    </cofactor>
    <text evidence="9">Binds 1 zinc ion per subunit.</text>
</comment>
<reference evidence="11 12" key="1">
    <citation type="submission" date="2019-12" db="EMBL/GenBank/DDBJ databases">
        <title>Snethiella sp. nov. sp. isolated from sea sand.</title>
        <authorList>
            <person name="Kim J."/>
            <person name="Jeong S.E."/>
            <person name="Jung H.S."/>
            <person name="Jeon C.O."/>
        </authorList>
    </citation>
    <scope>NUCLEOTIDE SEQUENCE [LARGE SCALE GENOMIC DNA]</scope>
    <source>
        <strain evidence="11 12">DP05</strain>
    </source>
</reference>
<dbReference type="HAMAP" id="MF_01924">
    <property type="entry name" value="A_A_dipeptidase"/>
    <property type="match status" value="1"/>
</dbReference>
<evidence type="ECO:0000256" key="9">
    <source>
        <dbReference type="HAMAP-Rule" id="MF_01924"/>
    </source>
</evidence>
<dbReference type="GO" id="GO:0160237">
    <property type="term" value="F:D-Ala-D-Ala dipeptidase activity"/>
    <property type="evidence" value="ECO:0007669"/>
    <property type="project" value="UniProtKB-EC"/>
</dbReference>
<comment type="function">
    <text evidence="9 10">Catalyzes hydrolysis of the D-alanyl-D-alanine dipeptide.</text>
</comment>
<dbReference type="PIRSF" id="PIRSF026671">
    <property type="entry name" value="AA_dipeptidase"/>
    <property type="match status" value="1"/>
</dbReference>
<evidence type="ECO:0000256" key="6">
    <source>
        <dbReference type="ARBA" id="ARBA00022997"/>
    </source>
</evidence>
<keyword evidence="4 9" id="KW-0378">Hydrolase</keyword>
<comment type="catalytic activity">
    <reaction evidence="1 9 10">
        <text>D-alanyl-D-alanine + H2O = 2 D-alanine</text>
        <dbReference type="Rhea" id="RHEA:20661"/>
        <dbReference type="ChEBI" id="CHEBI:15377"/>
        <dbReference type="ChEBI" id="CHEBI:57416"/>
        <dbReference type="ChEBI" id="CHEBI:57822"/>
        <dbReference type="EC" id="3.4.13.22"/>
    </reaction>
</comment>
<dbReference type="InterPro" id="IPR000755">
    <property type="entry name" value="A_A_dipeptidase"/>
</dbReference>
<comment type="caution">
    <text evidence="11">The sequence shown here is derived from an EMBL/GenBank/DDBJ whole genome shotgun (WGS) entry which is preliminary data.</text>
</comment>
<evidence type="ECO:0000256" key="7">
    <source>
        <dbReference type="ARBA" id="ARBA00023049"/>
    </source>
</evidence>
<proteinExistence type="inferred from homology"/>
<dbReference type="CDD" id="cd14840">
    <property type="entry name" value="D-Ala-D-Ala_dipeptidase_Aad"/>
    <property type="match status" value="1"/>
</dbReference>
<dbReference type="GO" id="GO:0071555">
    <property type="term" value="P:cell wall organization"/>
    <property type="evidence" value="ECO:0007669"/>
    <property type="project" value="UniProtKB-KW"/>
</dbReference>
<evidence type="ECO:0000313" key="12">
    <source>
        <dbReference type="Proteomes" id="UP000476030"/>
    </source>
</evidence>
<feature type="binding site" evidence="9">
    <location>
        <position position="165"/>
    </location>
    <ligand>
        <name>Zn(2+)</name>
        <dbReference type="ChEBI" id="CHEBI:29105"/>
        <note>catalytic</note>
    </ligand>
</feature>
<evidence type="ECO:0000313" key="11">
    <source>
        <dbReference type="EMBL" id="MZR29580.1"/>
    </source>
</evidence>
<evidence type="ECO:0000256" key="3">
    <source>
        <dbReference type="ARBA" id="ARBA00022723"/>
    </source>
</evidence>
<protein>
    <recommendedName>
        <fullName evidence="9 10">D-alanyl-D-alanine dipeptidase</fullName>
        <shortName evidence="9 10">D-Ala-D-Ala dipeptidase</shortName>
        <ecNumber evidence="9 10">3.4.13.22</ecNumber>
    </recommendedName>
</protein>
<gene>
    <name evidence="9 11" type="primary">ddpX</name>
    <name evidence="11" type="ORF">GQE98_02925</name>
</gene>